<sequence>MSPESKKLFNIIILGVAFMFMFTAFQTCGNVAQTVIRSLNSTDFHGSGYTSLAIIYGVFSASNLITPSVVTIVGPQISMFVSGLFYSLSHGPSTRRLFSLELQLLCFGQHKETA</sequence>
<evidence type="ECO:0000256" key="4">
    <source>
        <dbReference type="ARBA" id="ARBA00023136"/>
    </source>
</evidence>
<name>A0AAU9YMB6_PHORO</name>
<proteinExistence type="predicted"/>
<keyword evidence="4 6" id="KW-0472">Membrane</keyword>
<feature type="transmembrane region" description="Helical" evidence="6">
    <location>
        <begin position="53"/>
        <end position="86"/>
    </location>
</feature>
<evidence type="ECO:0000256" key="5">
    <source>
        <dbReference type="ARBA" id="ARBA00023180"/>
    </source>
</evidence>
<accession>A0AAU9YMB6</accession>
<evidence type="ECO:0000256" key="1">
    <source>
        <dbReference type="ARBA" id="ARBA00004141"/>
    </source>
</evidence>
<dbReference type="PANTHER" id="PTHR23294">
    <property type="entry name" value="ET TRANSLATION PRODUCT-RELATED"/>
    <property type="match status" value="1"/>
</dbReference>
<feature type="transmembrane region" description="Helical" evidence="6">
    <location>
        <begin position="12"/>
        <end position="33"/>
    </location>
</feature>
<keyword evidence="2 6" id="KW-0812">Transmembrane</keyword>
<organism evidence="7 8">
    <name type="scientific">Phodopus roborovskii</name>
    <name type="common">Roborovski's desert hamster</name>
    <name type="synonym">Cricetulus roborovskii</name>
    <dbReference type="NCBI Taxonomy" id="109678"/>
    <lineage>
        <taxon>Eukaryota</taxon>
        <taxon>Metazoa</taxon>
        <taxon>Chordata</taxon>
        <taxon>Craniata</taxon>
        <taxon>Vertebrata</taxon>
        <taxon>Euteleostomi</taxon>
        <taxon>Mammalia</taxon>
        <taxon>Eutheria</taxon>
        <taxon>Euarchontoglires</taxon>
        <taxon>Glires</taxon>
        <taxon>Rodentia</taxon>
        <taxon>Myomorpha</taxon>
        <taxon>Muroidea</taxon>
        <taxon>Cricetidae</taxon>
        <taxon>Cricetinae</taxon>
        <taxon>Phodopus</taxon>
    </lineage>
</organism>
<dbReference type="InterPro" id="IPR051617">
    <property type="entry name" value="UNC-93-like_regulator"/>
</dbReference>
<evidence type="ECO:0000256" key="3">
    <source>
        <dbReference type="ARBA" id="ARBA00022989"/>
    </source>
</evidence>
<evidence type="ECO:0000256" key="2">
    <source>
        <dbReference type="ARBA" id="ARBA00022692"/>
    </source>
</evidence>
<dbReference type="InterPro" id="IPR010291">
    <property type="entry name" value="Ion_channel_UNC-93"/>
</dbReference>
<dbReference type="EMBL" id="CALSGD010000036">
    <property type="protein sequence ID" value="CAH6776475.1"/>
    <property type="molecule type" value="Genomic_DNA"/>
</dbReference>
<evidence type="ECO:0000313" key="8">
    <source>
        <dbReference type="Proteomes" id="UP001152836"/>
    </source>
</evidence>
<protein>
    <submittedName>
        <fullName evidence="7">Mfsd11 protein</fullName>
    </submittedName>
</protein>
<evidence type="ECO:0000256" key="6">
    <source>
        <dbReference type="SAM" id="Phobius"/>
    </source>
</evidence>
<reference evidence="7" key="1">
    <citation type="submission" date="2022-06" db="EMBL/GenBank/DDBJ databases">
        <authorList>
            <person name="Andreotti S."/>
            <person name="Wyler E."/>
        </authorList>
    </citation>
    <scope>NUCLEOTIDE SEQUENCE</scope>
</reference>
<keyword evidence="5" id="KW-0325">Glycoprotein</keyword>
<keyword evidence="8" id="KW-1185">Reference proteome</keyword>
<gene>
    <name evidence="7" type="primary">Mfsd11</name>
    <name evidence="7" type="ORF">PHOROB_LOCUS556</name>
</gene>
<keyword evidence="3 6" id="KW-1133">Transmembrane helix</keyword>
<comment type="subcellular location">
    <subcellularLocation>
        <location evidence="1">Membrane</location>
        <topology evidence="1">Multi-pass membrane protein</topology>
    </subcellularLocation>
</comment>
<dbReference type="Pfam" id="PF05978">
    <property type="entry name" value="UNC-93"/>
    <property type="match status" value="1"/>
</dbReference>
<dbReference type="AlphaFoldDB" id="A0AAU9YMB6"/>
<dbReference type="Proteomes" id="UP001152836">
    <property type="component" value="Unassembled WGS sequence"/>
</dbReference>
<evidence type="ECO:0000313" key="7">
    <source>
        <dbReference type="EMBL" id="CAH6776475.1"/>
    </source>
</evidence>
<dbReference type="PANTHER" id="PTHR23294:SF0">
    <property type="entry name" value="UNC93-LIKE PROTEIN MFSD11"/>
    <property type="match status" value="1"/>
</dbReference>
<comment type="caution">
    <text evidence="7">The sequence shown here is derived from an EMBL/GenBank/DDBJ whole genome shotgun (WGS) entry which is preliminary data.</text>
</comment>
<dbReference type="GO" id="GO:0016020">
    <property type="term" value="C:membrane"/>
    <property type="evidence" value="ECO:0007669"/>
    <property type="project" value="UniProtKB-SubCell"/>
</dbReference>